<evidence type="ECO:0000259" key="1">
    <source>
        <dbReference type="PROSITE" id="PS00028"/>
    </source>
</evidence>
<dbReference type="GeneID" id="11494452"/>
<sequence length="421" mass="48440">MMDSPIFTCNSCLIQFKSSDLQRYHMKTEWHRYNLKRRVAQLPPVGSEEFAEKLHLSELEQHKVDEFGFAVLKPLPSHHERKTAPHRAHKISHIPMPDYDESGQKIAANAVRSNDLHKTISAAGSLMSDLSIGTEITNTDYGEDTVSEYAFTSDSNFEDATSEDELSELRSVEGFRRPKPTECIYCGIDSKEIERNVKHMFHKHGLYIPERSYLINLKSLLEFLIDTIVIDKRCLCCNFEGTSLSSIRDHMGAKRHCRMPYETREERELFAPYYDFSSLDESSENLTGKKESRKQIHFDATASEPEDDSVVEPAVNDINSNYTTVSVDESGLELTLPTGARLGHRSGQRYYRQNLPTTERREARNAVTAADKRMVSGVTEKQYKSGMKKMQQLEKRATNERIRKEVKRGNFQEHFRDELLQ</sequence>
<dbReference type="RefSeq" id="XP_003672357.1">
    <property type="nucleotide sequence ID" value="XM_003672309.1"/>
</dbReference>
<evidence type="ECO:0000313" key="2">
    <source>
        <dbReference type="EMBL" id="CCD27114.1"/>
    </source>
</evidence>
<dbReference type="EMBL" id="HE580276">
    <property type="protein sequence ID" value="CCD27114.1"/>
    <property type="molecule type" value="Genomic_DNA"/>
</dbReference>
<gene>
    <name evidence="2" type="primary">NDAI0J02220</name>
    <name evidence="2" type="ordered locus">NDAI_0J02220</name>
</gene>
<dbReference type="OMA" id="QRYHMKT"/>
<proteinExistence type="predicted"/>
<evidence type="ECO:0000313" key="3">
    <source>
        <dbReference type="Proteomes" id="UP000000689"/>
    </source>
</evidence>
<dbReference type="AlphaFoldDB" id="G0WH36"/>
<dbReference type="eggNOG" id="KOG2785">
    <property type="taxonomic scope" value="Eukaryota"/>
</dbReference>
<organism evidence="2 3">
    <name type="scientific">Naumovozyma dairenensis (strain ATCC 10597 / BCRC 20456 / CBS 421 / NBRC 0211 / NRRL Y-12639)</name>
    <name type="common">Saccharomyces dairenensis</name>
    <dbReference type="NCBI Taxonomy" id="1071378"/>
    <lineage>
        <taxon>Eukaryota</taxon>
        <taxon>Fungi</taxon>
        <taxon>Dikarya</taxon>
        <taxon>Ascomycota</taxon>
        <taxon>Saccharomycotina</taxon>
        <taxon>Saccharomycetes</taxon>
        <taxon>Saccharomycetales</taxon>
        <taxon>Saccharomycetaceae</taxon>
        <taxon>Naumovozyma</taxon>
    </lineage>
</organism>
<dbReference type="GO" id="GO:0043023">
    <property type="term" value="F:ribosomal large subunit binding"/>
    <property type="evidence" value="ECO:0007669"/>
    <property type="project" value="EnsemblFungi"/>
</dbReference>
<keyword evidence="3" id="KW-1185">Reference proteome</keyword>
<dbReference type="OrthoDB" id="19329at2759"/>
<dbReference type="GO" id="GO:0030687">
    <property type="term" value="C:preribosome, large subunit precursor"/>
    <property type="evidence" value="ECO:0007669"/>
    <property type="project" value="TreeGrafter"/>
</dbReference>
<name>G0WH36_NAUDC</name>
<dbReference type="STRING" id="1071378.G0WH36"/>
<dbReference type="PROSITE" id="PS00028">
    <property type="entry name" value="ZINC_FINGER_C2H2_1"/>
    <property type="match status" value="1"/>
</dbReference>
<protein>
    <recommendedName>
        <fullName evidence="1">C2H2-type domain-containing protein</fullName>
    </recommendedName>
</protein>
<dbReference type="Proteomes" id="UP000000689">
    <property type="component" value="Chromosome 10"/>
</dbReference>
<dbReference type="PANTHER" id="PTHR13182">
    <property type="entry name" value="ZINC FINGER PROTEIN 622"/>
    <property type="match status" value="1"/>
</dbReference>
<feature type="domain" description="C2H2-type" evidence="1">
    <location>
        <begin position="9"/>
        <end position="31"/>
    </location>
</feature>
<dbReference type="InterPro" id="IPR041661">
    <property type="entry name" value="ZN622/Rei1/Reh1_Znf-C2H2"/>
</dbReference>
<reference evidence="2 3" key="1">
    <citation type="journal article" date="2011" name="Proc. Natl. Acad. Sci. U.S.A.">
        <title>Evolutionary erosion of yeast sex chromosomes by mating-type switching accidents.</title>
        <authorList>
            <person name="Gordon J.L."/>
            <person name="Armisen D."/>
            <person name="Proux-Wera E."/>
            <person name="Oheigeartaigh S.S."/>
            <person name="Byrne K.P."/>
            <person name="Wolfe K.H."/>
        </authorList>
    </citation>
    <scope>NUCLEOTIDE SEQUENCE [LARGE SCALE GENOMIC DNA]</scope>
    <source>
        <strain evidence="3">ATCC 10597 / BCRC 20456 / CBS 421 / NBRC 0211 / NRRL Y-12639</strain>
    </source>
</reference>
<dbReference type="GO" id="GO:0042273">
    <property type="term" value="P:ribosomal large subunit biogenesis"/>
    <property type="evidence" value="ECO:0007669"/>
    <property type="project" value="EnsemblFungi"/>
</dbReference>
<dbReference type="Pfam" id="PF12756">
    <property type="entry name" value="zf-C2H2_2"/>
    <property type="match status" value="1"/>
</dbReference>
<accession>G0WH36</accession>
<dbReference type="KEGG" id="ndi:NDAI_0J02220"/>
<dbReference type="HOGENOM" id="CLU_018787_1_1_1"/>
<dbReference type="InterPro" id="IPR013087">
    <property type="entry name" value="Znf_C2H2_type"/>
</dbReference>
<dbReference type="PANTHER" id="PTHR13182:SF8">
    <property type="entry name" value="CYTOPLASMIC 60S SUBUNIT BIOGENESIS FACTOR ZNF622"/>
    <property type="match status" value="1"/>
</dbReference>
<dbReference type="InterPro" id="IPR040025">
    <property type="entry name" value="Znf622/Rei1/Reh1"/>
</dbReference>